<comment type="caution">
    <text evidence="4">The sequence shown here is derived from an EMBL/GenBank/DDBJ whole genome shotgun (WGS) entry which is preliminary data.</text>
</comment>
<gene>
    <name evidence="4" type="ORF">E8P82_07130</name>
</gene>
<dbReference type="InterPro" id="IPR017853">
    <property type="entry name" value="GH"/>
</dbReference>
<dbReference type="GO" id="GO:0004553">
    <property type="term" value="F:hydrolase activity, hydrolyzing O-glycosyl compounds"/>
    <property type="evidence" value="ECO:0007669"/>
    <property type="project" value="InterPro"/>
</dbReference>
<dbReference type="AlphaFoldDB" id="A0A4S5E5Q4"/>
<dbReference type="InterPro" id="IPR004185">
    <property type="entry name" value="Glyco_hydro_13_lg-like_dom"/>
</dbReference>
<dbReference type="CDD" id="cd02857">
    <property type="entry name" value="E_set_CDase_PDE_N"/>
    <property type="match status" value="1"/>
</dbReference>
<reference evidence="4 5" key="1">
    <citation type="submission" date="2019-04" db="EMBL/GenBank/DDBJ databases">
        <authorList>
            <person name="Liu Q."/>
            <person name="Xin Y.-H."/>
        </authorList>
    </citation>
    <scope>NUCLEOTIDE SEQUENCE [LARGE SCALE GENOMIC DNA]</scope>
    <source>
        <strain evidence="4 5">AM23</strain>
    </source>
</reference>
<dbReference type="Proteomes" id="UP000305233">
    <property type="component" value="Unassembled WGS sequence"/>
</dbReference>
<dbReference type="PANTHER" id="PTHR10357:SF210">
    <property type="entry name" value="MALTODEXTRIN GLUCOSIDASE"/>
    <property type="match status" value="1"/>
</dbReference>
<protein>
    <submittedName>
        <fullName evidence="4">Glycoside hydrolase family 13 protein</fullName>
    </submittedName>
</protein>
<accession>A0A4S5E5Q4</accession>
<evidence type="ECO:0000313" key="4">
    <source>
        <dbReference type="EMBL" id="THJ66847.1"/>
    </source>
</evidence>
<name>A0A4S5E5Q4_9MICC</name>
<keyword evidence="1 4" id="KW-0378">Hydrolase</keyword>
<proteinExistence type="predicted"/>
<dbReference type="EMBL" id="SSWH01000005">
    <property type="protein sequence ID" value="THJ66847.1"/>
    <property type="molecule type" value="Genomic_DNA"/>
</dbReference>
<evidence type="ECO:0000256" key="1">
    <source>
        <dbReference type="ARBA" id="ARBA00022801"/>
    </source>
</evidence>
<dbReference type="SUPFAM" id="SSF51445">
    <property type="entry name" value="(Trans)glycosidases"/>
    <property type="match status" value="1"/>
</dbReference>
<feature type="domain" description="Glycosyl hydrolase family 13 catalytic" evidence="3">
    <location>
        <begin position="137"/>
        <end position="535"/>
    </location>
</feature>
<keyword evidence="2" id="KW-0326">Glycosidase</keyword>
<dbReference type="OrthoDB" id="9043248at2"/>
<keyword evidence="5" id="KW-1185">Reference proteome</keyword>
<dbReference type="InterPro" id="IPR006047">
    <property type="entry name" value="GH13_cat_dom"/>
</dbReference>
<sequence>MLHHPHHDGSTLYVPEQAPALGDVVNLRIFVPHDARGESGASAVTLRAVLDGEPHLAPAEQEESDASGTWWRAPLRLVNPVTRYRFLLTGPPESFAGAYAWLNATGIHRREVTDTADFRMISYPPTPDWVADAVVYQVFPDRFGRSAAADTRTPPMWARPAAWDDAVVHQGPRTPLQFFGGDLAGIVEHLDHVAELGATVLYLTPFFPAHSNHRYDASTFDRVDPSLGGDEAFTALVNAAHARGLRVMGDLTTNHTGDSHEWFLAAQADAEAPETAYYFFEKHPDDYASWFDLPSLPKLDHSSTALRRRMYEGADSVVSRWLTAGLDAWRIDVANMTGRYGAQDLAHDVARTLVATAREAKSDVWVLAEHGHDAGPDLQGDGWHGTMDYAGFTRPVWTWLGGAENSTRPFFGQPTASPVLGGIDVVTGMREVHAEMPWRAQTASTLHLDSHDLPRFRTATGGDGSGDISLRGREKHLVGTVLQLTMPGVPSIFAGDEIGLTGVDGEHSRTPFPWNRQQEWDTRTLEFYRLLIELRREYVALRRGGLRWVHVGDDSMTFLREHDGERILVHAARADHPPVILPSRALGIASADDLIPLLGERCTRAADYVLLPSGGPRAHVYRLTAEP</sequence>
<dbReference type="CDD" id="cd11338">
    <property type="entry name" value="AmyAc_CMD"/>
    <property type="match status" value="1"/>
</dbReference>
<dbReference type="PANTHER" id="PTHR10357">
    <property type="entry name" value="ALPHA-AMYLASE FAMILY MEMBER"/>
    <property type="match status" value="1"/>
</dbReference>
<evidence type="ECO:0000259" key="3">
    <source>
        <dbReference type="SMART" id="SM00642"/>
    </source>
</evidence>
<dbReference type="Gene3D" id="3.20.20.80">
    <property type="entry name" value="Glycosidases"/>
    <property type="match status" value="1"/>
</dbReference>
<evidence type="ECO:0000313" key="5">
    <source>
        <dbReference type="Proteomes" id="UP000305233"/>
    </source>
</evidence>
<dbReference type="Pfam" id="PF00128">
    <property type="entry name" value="Alpha-amylase"/>
    <property type="match status" value="1"/>
</dbReference>
<dbReference type="GO" id="GO:0005975">
    <property type="term" value="P:carbohydrate metabolic process"/>
    <property type="evidence" value="ECO:0007669"/>
    <property type="project" value="InterPro"/>
</dbReference>
<organism evidence="4 5">
    <name type="scientific">Arthrobacter echini</name>
    <dbReference type="NCBI Taxonomy" id="1529066"/>
    <lineage>
        <taxon>Bacteria</taxon>
        <taxon>Bacillati</taxon>
        <taxon>Actinomycetota</taxon>
        <taxon>Actinomycetes</taxon>
        <taxon>Micrococcales</taxon>
        <taxon>Micrococcaceae</taxon>
        <taxon>Arthrobacter</taxon>
    </lineage>
</organism>
<dbReference type="SMART" id="SM00642">
    <property type="entry name" value="Aamy"/>
    <property type="match status" value="1"/>
</dbReference>
<evidence type="ECO:0000256" key="2">
    <source>
        <dbReference type="ARBA" id="ARBA00023295"/>
    </source>
</evidence>